<dbReference type="Gene3D" id="3.10.450.140">
    <property type="entry name" value="dsDNA mimic, putative"/>
    <property type="match status" value="1"/>
</dbReference>
<dbReference type="AlphaFoldDB" id="A0A0C5WRE8"/>
<protein>
    <recommendedName>
        <fullName evidence="1">Putative double-stranded DNA mimic protein H744_2c2259</fullName>
    </recommendedName>
</protein>
<dbReference type="STRING" id="658445.H744_2c2259"/>
<evidence type="ECO:0000313" key="3">
    <source>
        <dbReference type="Proteomes" id="UP000032303"/>
    </source>
</evidence>
<sequence>MPSLRSTAGTCTVKSLGYTANSIYKLQIEFMDTPNLISYDDVIDAAYDIFLEMASDNLEPADVLLFTMQFDERGAAELVETKDDWAEHVGFDVDKEVYAEVRVGLVNEESDELDDVFARLLVSRDPDNKFCHILWKRD</sequence>
<dbReference type="Proteomes" id="UP000032303">
    <property type="component" value="Chromosome 2"/>
</dbReference>
<dbReference type="InterPro" id="IPR007376">
    <property type="entry name" value="dsDNA_mimic_put"/>
</dbReference>
<gene>
    <name evidence="2" type="ORF">H744_2c2259</name>
</gene>
<evidence type="ECO:0000256" key="1">
    <source>
        <dbReference type="HAMAP-Rule" id="MF_00680"/>
    </source>
</evidence>
<accession>A0A0C5WRE8</accession>
<dbReference type="PATRIC" id="fig|658445.3.peg.4248"/>
<keyword evidence="3" id="KW-1185">Reference proteome</keyword>
<dbReference type="HOGENOM" id="CLU_143392_0_0_6"/>
<dbReference type="EMBL" id="CP005974">
    <property type="protein sequence ID" value="AJR08922.1"/>
    <property type="molecule type" value="Genomic_DNA"/>
</dbReference>
<name>A0A0C5WRE8_9GAMM</name>
<organism evidence="2 3">
    <name type="scientific">Photobacterium gaetbulicola Gung47</name>
    <dbReference type="NCBI Taxonomy" id="658445"/>
    <lineage>
        <taxon>Bacteria</taxon>
        <taxon>Pseudomonadati</taxon>
        <taxon>Pseudomonadota</taxon>
        <taxon>Gammaproteobacteria</taxon>
        <taxon>Vibrionales</taxon>
        <taxon>Vibrionaceae</taxon>
        <taxon>Photobacterium</taxon>
    </lineage>
</organism>
<dbReference type="NCBIfam" id="NF003469">
    <property type="entry name" value="PRK05094.1"/>
    <property type="match status" value="1"/>
</dbReference>
<dbReference type="KEGG" id="pgb:H744_2c2259"/>
<evidence type="ECO:0000313" key="2">
    <source>
        <dbReference type="EMBL" id="AJR08922.1"/>
    </source>
</evidence>
<dbReference type="HAMAP" id="MF_00680">
    <property type="entry name" value="UPF0263"/>
    <property type="match status" value="1"/>
</dbReference>
<dbReference type="Pfam" id="PF04269">
    <property type="entry name" value="DUF440"/>
    <property type="match status" value="1"/>
</dbReference>
<comment type="function">
    <text evidence="1">May act as a double-stranded DNA (dsDNA) mimic. Probably regulates the activity of a dsDNA-binding protein.</text>
</comment>
<dbReference type="SUPFAM" id="SSF102816">
    <property type="entry name" value="Putative dsDNA mimic"/>
    <property type="match status" value="1"/>
</dbReference>
<comment type="similarity">
    <text evidence="1">Belongs to the putative dsDNA mimic protein family.</text>
</comment>
<proteinExistence type="inferred from homology"/>
<dbReference type="InterPro" id="IPR036763">
    <property type="entry name" value="Put_dsDNA_mimic_sf"/>
</dbReference>
<reference evidence="2 3" key="1">
    <citation type="submission" date="2013-05" db="EMBL/GenBank/DDBJ databases">
        <title>Complete genome sequence of the lipase-producing bacterium Photobacterium gaetbulicola Gung47.</title>
        <authorList>
            <person name="Kim Y.-O."/>
        </authorList>
    </citation>
    <scope>NUCLEOTIDE SEQUENCE [LARGE SCALE GENOMIC DNA]</scope>
    <source>
        <strain evidence="2 3">Gung47</strain>
    </source>
</reference>